<accession>A0A1Y2BQC7</accession>
<dbReference type="GO" id="GO:0012505">
    <property type="term" value="C:endomembrane system"/>
    <property type="evidence" value="ECO:0007669"/>
    <property type="project" value="UniProtKB-SubCell"/>
</dbReference>
<feature type="transmembrane region" description="Helical" evidence="6">
    <location>
        <begin position="266"/>
        <end position="286"/>
    </location>
</feature>
<dbReference type="Gene3D" id="1.20.1250.20">
    <property type="entry name" value="MFS general substrate transporter like domains"/>
    <property type="match status" value="1"/>
</dbReference>
<dbReference type="AlphaFoldDB" id="A0A1Y2BQC7"/>
<dbReference type="STRING" id="329046.A0A1Y2BQC7"/>
<feature type="transmembrane region" description="Helical" evidence="6">
    <location>
        <begin position="151"/>
        <end position="168"/>
    </location>
</feature>
<feature type="transmembrane region" description="Helical" evidence="6">
    <location>
        <begin position="306"/>
        <end position="328"/>
    </location>
</feature>
<evidence type="ECO:0000256" key="2">
    <source>
        <dbReference type="ARBA" id="ARBA00022448"/>
    </source>
</evidence>
<gene>
    <name evidence="8" type="ORF">BCR33DRAFT_742571</name>
</gene>
<dbReference type="InterPro" id="IPR011701">
    <property type="entry name" value="MFS"/>
</dbReference>
<dbReference type="GO" id="GO:0022857">
    <property type="term" value="F:transmembrane transporter activity"/>
    <property type="evidence" value="ECO:0007669"/>
    <property type="project" value="InterPro"/>
</dbReference>
<keyword evidence="2" id="KW-0813">Transport</keyword>
<feature type="transmembrane region" description="Helical" evidence="6">
    <location>
        <begin position="407"/>
        <end position="427"/>
    </location>
</feature>
<dbReference type="PROSITE" id="PS50850">
    <property type="entry name" value="MFS"/>
    <property type="match status" value="1"/>
</dbReference>
<dbReference type="InterPro" id="IPR036259">
    <property type="entry name" value="MFS_trans_sf"/>
</dbReference>
<keyword evidence="9" id="KW-1185">Reference proteome</keyword>
<name>A0A1Y2BQC7_9FUNG</name>
<evidence type="ECO:0000259" key="7">
    <source>
        <dbReference type="PROSITE" id="PS50850"/>
    </source>
</evidence>
<feature type="transmembrane region" description="Helical" evidence="6">
    <location>
        <begin position="234"/>
        <end position="254"/>
    </location>
</feature>
<feature type="transmembrane region" description="Helical" evidence="6">
    <location>
        <begin position="175"/>
        <end position="195"/>
    </location>
</feature>
<evidence type="ECO:0000256" key="4">
    <source>
        <dbReference type="ARBA" id="ARBA00022989"/>
    </source>
</evidence>
<dbReference type="Pfam" id="PF07690">
    <property type="entry name" value="MFS_1"/>
    <property type="match status" value="1"/>
</dbReference>
<organism evidence="8 9">
    <name type="scientific">Rhizoclosmatium globosum</name>
    <dbReference type="NCBI Taxonomy" id="329046"/>
    <lineage>
        <taxon>Eukaryota</taxon>
        <taxon>Fungi</taxon>
        <taxon>Fungi incertae sedis</taxon>
        <taxon>Chytridiomycota</taxon>
        <taxon>Chytridiomycota incertae sedis</taxon>
        <taxon>Chytridiomycetes</taxon>
        <taxon>Chytridiales</taxon>
        <taxon>Chytriomycetaceae</taxon>
        <taxon>Rhizoclosmatium</taxon>
    </lineage>
</organism>
<evidence type="ECO:0000313" key="8">
    <source>
        <dbReference type="EMBL" id="ORY36926.1"/>
    </source>
</evidence>
<sequence length="570" mass="62521">MGTILNNFILTNTSEAIELQSKVKILIGKGLNVDVSQYITLRKQSSIESESHVPNFGVASIVACQKDNTNPNPERQGDYITAGIETVTSDELTTSKDDDVFHKLNKREFALVYTGLMLASFMYCLDNTITLPAISFILADFGKEALLPWPGMYMLTSVPFGVLYGKFLGIFSKKWVYVFALIMFLAGSLVCGLSPTMEVLILGRAIAGVGGGGLVPLAYIVIADITSAKERSKYLAGIGAMVGSGNMLGPLLGGAFTDHLTWRWCFYMNLPVGFLTLAFIVLFCNVPRTPGDIFSKLKHVDFLGSFVLLLTLMAFNIPVLLGGTTWLWSSPQVIALFVLSTMGFIVFIYIEFCVALDPVVPPPIWKNSFIMAMAGISFFVGGVIQSCFMFISLFLEFIDGYTAMQVGGLNVIVCVFYIATVVSSIILSRKAPYFNTSLSVRERHNSDCDRNMYQLYEYRSPFSQFRNVAVSVIGTVLNNLIVTKTADAVELQYAVTLLNEKGYQVGVLQYITLSRLLARIPQAPGAPQSLVSLFEAASDQLKNGFNEAFKYSFLSQLACVVGVLALVPFI</sequence>
<keyword evidence="5 6" id="KW-0472">Membrane</keyword>
<protein>
    <submittedName>
        <fullName evidence="8">MFS general substrate transporter</fullName>
    </submittedName>
</protein>
<dbReference type="InterPro" id="IPR020846">
    <property type="entry name" value="MFS_dom"/>
</dbReference>
<keyword evidence="3 6" id="KW-0812">Transmembrane</keyword>
<feature type="transmembrane region" description="Helical" evidence="6">
    <location>
        <begin position="334"/>
        <end position="356"/>
    </location>
</feature>
<evidence type="ECO:0000256" key="6">
    <source>
        <dbReference type="SAM" id="Phobius"/>
    </source>
</evidence>
<evidence type="ECO:0000313" key="9">
    <source>
        <dbReference type="Proteomes" id="UP000193642"/>
    </source>
</evidence>
<evidence type="ECO:0000256" key="5">
    <source>
        <dbReference type="ARBA" id="ARBA00023136"/>
    </source>
</evidence>
<dbReference type="PANTHER" id="PTHR23501:SF191">
    <property type="entry name" value="VACUOLAR BASIC AMINO ACID TRANSPORTER 4"/>
    <property type="match status" value="1"/>
</dbReference>
<reference evidence="8 9" key="1">
    <citation type="submission" date="2016-07" db="EMBL/GenBank/DDBJ databases">
        <title>Pervasive Adenine N6-methylation of Active Genes in Fungi.</title>
        <authorList>
            <consortium name="DOE Joint Genome Institute"/>
            <person name="Mondo S.J."/>
            <person name="Dannebaum R.O."/>
            <person name="Kuo R.C."/>
            <person name="Labutti K."/>
            <person name="Haridas S."/>
            <person name="Kuo A."/>
            <person name="Salamov A."/>
            <person name="Ahrendt S.R."/>
            <person name="Lipzen A."/>
            <person name="Sullivan W."/>
            <person name="Andreopoulos W.B."/>
            <person name="Clum A."/>
            <person name="Lindquist E."/>
            <person name="Daum C."/>
            <person name="Ramamoorthy G.K."/>
            <person name="Gryganskyi A."/>
            <person name="Culley D."/>
            <person name="Magnuson J.K."/>
            <person name="James T.Y."/>
            <person name="O'Malley M.A."/>
            <person name="Stajich J.E."/>
            <person name="Spatafora J.W."/>
            <person name="Visel A."/>
            <person name="Grigoriev I.V."/>
        </authorList>
    </citation>
    <scope>NUCLEOTIDE SEQUENCE [LARGE SCALE GENOMIC DNA]</scope>
    <source>
        <strain evidence="8 9">JEL800</strain>
    </source>
</reference>
<feature type="transmembrane region" description="Helical" evidence="6">
    <location>
        <begin position="201"/>
        <end position="222"/>
    </location>
</feature>
<dbReference type="GO" id="GO:0005886">
    <property type="term" value="C:plasma membrane"/>
    <property type="evidence" value="ECO:0007669"/>
    <property type="project" value="TreeGrafter"/>
</dbReference>
<feature type="transmembrane region" description="Helical" evidence="6">
    <location>
        <begin position="368"/>
        <end position="395"/>
    </location>
</feature>
<dbReference type="OrthoDB" id="10021397at2759"/>
<comment type="caution">
    <text evidence="8">The sequence shown here is derived from an EMBL/GenBank/DDBJ whole genome shotgun (WGS) entry which is preliminary data.</text>
</comment>
<keyword evidence="4 6" id="KW-1133">Transmembrane helix</keyword>
<feature type="transmembrane region" description="Helical" evidence="6">
    <location>
        <begin position="111"/>
        <end position="139"/>
    </location>
</feature>
<dbReference type="EMBL" id="MCGO01000053">
    <property type="protein sequence ID" value="ORY36926.1"/>
    <property type="molecule type" value="Genomic_DNA"/>
</dbReference>
<evidence type="ECO:0000256" key="3">
    <source>
        <dbReference type="ARBA" id="ARBA00022692"/>
    </source>
</evidence>
<dbReference type="SUPFAM" id="SSF103473">
    <property type="entry name" value="MFS general substrate transporter"/>
    <property type="match status" value="1"/>
</dbReference>
<evidence type="ECO:0000256" key="1">
    <source>
        <dbReference type="ARBA" id="ARBA00004127"/>
    </source>
</evidence>
<feature type="domain" description="Major facilitator superfamily (MFS) profile" evidence="7">
    <location>
        <begin position="112"/>
        <end position="570"/>
    </location>
</feature>
<comment type="subcellular location">
    <subcellularLocation>
        <location evidence="1">Endomembrane system</location>
        <topology evidence="1">Multi-pass membrane protein</topology>
    </subcellularLocation>
</comment>
<dbReference type="Proteomes" id="UP000193642">
    <property type="component" value="Unassembled WGS sequence"/>
</dbReference>
<proteinExistence type="predicted"/>
<dbReference type="PANTHER" id="PTHR23501">
    <property type="entry name" value="MAJOR FACILITATOR SUPERFAMILY"/>
    <property type="match status" value="1"/>
</dbReference>